<gene>
    <name evidence="3" type="primary">LOC121207907</name>
</gene>
<feature type="transmembrane region" description="Helical" evidence="1">
    <location>
        <begin position="107"/>
        <end position="133"/>
    </location>
</feature>
<feature type="transmembrane region" description="Helical" evidence="1">
    <location>
        <begin position="83"/>
        <end position="101"/>
    </location>
</feature>
<name>A0ABM2YV25_GOSHI</name>
<keyword evidence="1" id="KW-0472">Membrane</keyword>
<proteinExistence type="predicted"/>
<protein>
    <submittedName>
        <fullName evidence="3">Uncharacterized protein</fullName>
    </submittedName>
</protein>
<reference evidence="2" key="1">
    <citation type="journal article" date="2020" name="Nat. Genet.">
        <title>Genomic diversifications of five Gossypium allopolyploid species and their impact on cotton improvement.</title>
        <authorList>
            <person name="Chen Z.J."/>
            <person name="Sreedasyam A."/>
            <person name="Ando A."/>
            <person name="Song Q."/>
            <person name="De Santiago L.M."/>
            <person name="Hulse-Kemp A.M."/>
            <person name="Ding M."/>
            <person name="Ye W."/>
            <person name="Kirkbride R.C."/>
            <person name="Jenkins J."/>
            <person name="Plott C."/>
            <person name="Lovell J."/>
            <person name="Lin Y.M."/>
            <person name="Vaughn R."/>
            <person name="Liu B."/>
            <person name="Simpson S."/>
            <person name="Scheffler B.E."/>
            <person name="Wen L."/>
            <person name="Saski C.A."/>
            <person name="Grover C.E."/>
            <person name="Hu G."/>
            <person name="Conover J.L."/>
            <person name="Carlson J.W."/>
            <person name="Shu S."/>
            <person name="Boston L.B."/>
            <person name="Williams M."/>
            <person name="Peterson D.G."/>
            <person name="McGee K."/>
            <person name="Jones D.C."/>
            <person name="Wendel J.F."/>
            <person name="Stelly D.M."/>
            <person name="Grimwood J."/>
            <person name="Schmutz J."/>
        </authorList>
    </citation>
    <scope>NUCLEOTIDE SEQUENCE [LARGE SCALE GENOMIC DNA]</scope>
    <source>
        <strain evidence="2">cv. TM-1</strain>
    </source>
</reference>
<dbReference type="RefSeq" id="XP_040934345.1">
    <property type="nucleotide sequence ID" value="XM_041078411.1"/>
</dbReference>
<reference evidence="3" key="2">
    <citation type="submission" date="2025-08" db="UniProtKB">
        <authorList>
            <consortium name="RefSeq"/>
        </authorList>
    </citation>
    <scope>IDENTIFICATION</scope>
</reference>
<accession>A0ABM2YV25</accession>
<dbReference type="Proteomes" id="UP000818029">
    <property type="component" value="Chromosome A10"/>
</dbReference>
<dbReference type="GeneID" id="121207907"/>
<evidence type="ECO:0000313" key="3">
    <source>
        <dbReference type="RefSeq" id="XP_040934345.1"/>
    </source>
</evidence>
<feature type="transmembrane region" description="Helical" evidence="1">
    <location>
        <begin position="44"/>
        <end position="62"/>
    </location>
</feature>
<sequence>MDVCKYCRIKLDFLFLLYTNQCISNFLNLYEWKFWKMIGMDDDWIAVSVYAILLLVPLFPLMKLYNDGISRVSVHQLGPIKKFSMEISGLCFFAIISNFYVEDVNYSYGFISLITIFPRIIMVLGFDIFDISVRDTLMEVALQVIMINLRRNEFIVCVTNLGLLIAFIIHRFRCIHLQPSHAKAKAKATVKAKATATATMTTTTTTTTAKIATTTMTMTTTIKMAKGETMLNGHKLILNEQQELRRSTRYKHFSYSSPLYLQ</sequence>
<feature type="transmembrane region" description="Helical" evidence="1">
    <location>
        <begin position="12"/>
        <end position="32"/>
    </location>
</feature>
<organism evidence="2 3">
    <name type="scientific">Gossypium hirsutum</name>
    <name type="common">Upland cotton</name>
    <name type="synonym">Gossypium mexicanum</name>
    <dbReference type="NCBI Taxonomy" id="3635"/>
    <lineage>
        <taxon>Eukaryota</taxon>
        <taxon>Viridiplantae</taxon>
        <taxon>Streptophyta</taxon>
        <taxon>Embryophyta</taxon>
        <taxon>Tracheophyta</taxon>
        <taxon>Spermatophyta</taxon>
        <taxon>Magnoliopsida</taxon>
        <taxon>eudicotyledons</taxon>
        <taxon>Gunneridae</taxon>
        <taxon>Pentapetalae</taxon>
        <taxon>rosids</taxon>
        <taxon>malvids</taxon>
        <taxon>Malvales</taxon>
        <taxon>Malvaceae</taxon>
        <taxon>Malvoideae</taxon>
        <taxon>Gossypium</taxon>
    </lineage>
</organism>
<evidence type="ECO:0000256" key="1">
    <source>
        <dbReference type="SAM" id="Phobius"/>
    </source>
</evidence>
<keyword evidence="2" id="KW-1185">Reference proteome</keyword>
<keyword evidence="1" id="KW-1133">Transmembrane helix</keyword>
<evidence type="ECO:0000313" key="2">
    <source>
        <dbReference type="Proteomes" id="UP000818029"/>
    </source>
</evidence>
<keyword evidence="1" id="KW-0812">Transmembrane</keyword>
<feature type="transmembrane region" description="Helical" evidence="1">
    <location>
        <begin position="154"/>
        <end position="172"/>
    </location>
</feature>